<keyword evidence="7 13" id="KW-1133">Transmembrane helix</keyword>
<dbReference type="EMBL" id="VFJB01000010">
    <property type="protein sequence ID" value="KAA0256826.1"/>
    <property type="molecule type" value="Genomic_DNA"/>
</dbReference>
<keyword evidence="5 13" id="KW-0812">Transmembrane</keyword>
<dbReference type="InterPro" id="IPR027379">
    <property type="entry name" value="CLS_N"/>
</dbReference>
<dbReference type="InterPro" id="IPR022924">
    <property type="entry name" value="Cardiolipin_synthase"/>
</dbReference>
<keyword evidence="2" id="KW-1003">Cell membrane</keyword>
<keyword evidence="10" id="KW-0594">Phospholipid biosynthesis</keyword>
<evidence type="ECO:0000256" key="3">
    <source>
        <dbReference type="ARBA" id="ARBA00022516"/>
    </source>
</evidence>
<dbReference type="OrthoDB" id="9762009at2"/>
<evidence type="ECO:0000256" key="5">
    <source>
        <dbReference type="ARBA" id="ARBA00022692"/>
    </source>
</evidence>
<dbReference type="Pfam" id="PF13396">
    <property type="entry name" value="PLDc_N"/>
    <property type="match status" value="1"/>
</dbReference>
<evidence type="ECO:0000256" key="2">
    <source>
        <dbReference type="ARBA" id="ARBA00022475"/>
    </source>
</evidence>
<dbReference type="InterPro" id="IPR001736">
    <property type="entry name" value="PLipase_D/transphosphatidylase"/>
</dbReference>
<keyword evidence="16" id="KW-1185">Reference proteome</keyword>
<gene>
    <name evidence="15" type="primary">cls</name>
    <name evidence="15" type="ORF">FHQ18_11900</name>
</gene>
<evidence type="ECO:0000313" key="16">
    <source>
        <dbReference type="Proteomes" id="UP000322876"/>
    </source>
</evidence>
<reference evidence="15 16" key="1">
    <citation type="submission" date="2019-06" db="EMBL/GenBank/DDBJ databases">
        <title>Genomic insights into carbon and energy metabolism of Deferribacter autotrophicus revealed new metabolic traits in the phylum Deferribacteres.</title>
        <authorList>
            <person name="Slobodkin A.I."/>
            <person name="Slobodkina G.B."/>
            <person name="Allioux M."/>
            <person name="Alain K."/>
            <person name="Jebbar M."/>
            <person name="Shadrin V."/>
            <person name="Kublanov I.V."/>
            <person name="Toshchakov S.V."/>
            <person name="Bonch-Osmolovskaya E.A."/>
        </authorList>
    </citation>
    <scope>NUCLEOTIDE SEQUENCE [LARGE SCALE GENOMIC DNA]</scope>
    <source>
        <strain evidence="15 16">SL50</strain>
    </source>
</reference>
<dbReference type="Gene3D" id="3.30.870.10">
    <property type="entry name" value="Endonuclease Chain A"/>
    <property type="match status" value="2"/>
</dbReference>
<dbReference type="NCBIfam" id="TIGR04265">
    <property type="entry name" value="bac_cardiolipin"/>
    <property type="match status" value="1"/>
</dbReference>
<organism evidence="15 16">
    <name type="scientific">Deferribacter autotrophicus</name>
    <dbReference type="NCBI Taxonomy" id="500465"/>
    <lineage>
        <taxon>Bacteria</taxon>
        <taxon>Pseudomonadati</taxon>
        <taxon>Deferribacterota</taxon>
        <taxon>Deferribacteres</taxon>
        <taxon>Deferribacterales</taxon>
        <taxon>Deferribacteraceae</taxon>
        <taxon>Deferribacter</taxon>
    </lineage>
</organism>
<dbReference type="CDD" id="cd09110">
    <property type="entry name" value="PLDc_CLS_1"/>
    <property type="match status" value="1"/>
</dbReference>
<evidence type="ECO:0000259" key="14">
    <source>
        <dbReference type="PROSITE" id="PS50035"/>
    </source>
</evidence>
<dbReference type="Pfam" id="PF13091">
    <property type="entry name" value="PLDc_2"/>
    <property type="match status" value="2"/>
</dbReference>
<feature type="domain" description="PLD phosphodiesterase" evidence="14">
    <location>
        <begin position="381"/>
        <end position="408"/>
    </location>
</feature>
<keyword evidence="3" id="KW-0444">Lipid biosynthesis</keyword>
<evidence type="ECO:0000256" key="1">
    <source>
        <dbReference type="ARBA" id="ARBA00004651"/>
    </source>
</evidence>
<dbReference type="GO" id="GO:0032049">
    <property type="term" value="P:cardiolipin biosynthetic process"/>
    <property type="evidence" value="ECO:0007669"/>
    <property type="project" value="UniProtKB-UniRule"/>
</dbReference>
<dbReference type="GO" id="GO:0005886">
    <property type="term" value="C:plasma membrane"/>
    <property type="evidence" value="ECO:0007669"/>
    <property type="project" value="UniProtKB-SubCell"/>
</dbReference>
<evidence type="ECO:0000256" key="4">
    <source>
        <dbReference type="ARBA" id="ARBA00022679"/>
    </source>
</evidence>
<keyword evidence="6" id="KW-0677">Repeat</keyword>
<keyword evidence="9 13" id="KW-0472">Membrane</keyword>
<feature type="domain" description="PLD phosphodiesterase" evidence="14">
    <location>
        <begin position="206"/>
        <end position="233"/>
    </location>
</feature>
<evidence type="ECO:0000256" key="11">
    <source>
        <dbReference type="ARBA" id="ARBA00023264"/>
    </source>
</evidence>
<dbReference type="PANTHER" id="PTHR21248:SF22">
    <property type="entry name" value="PHOSPHOLIPASE D"/>
    <property type="match status" value="1"/>
</dbReference>
<keyword evidence="8" id="KW-0443">Lipid metabolism</keyword>
<dbReference type="GO" id="GO:0008808">
    <property type="term" value="F:cardiolipin synthase activity"/>
    <property type="evidence" value="ECO:0007669"/>
    <property type="project" value="UniProtKB-UniRule"/>
</dbReference>
<feature type="transmembrane region" description="Helical" evidence="13">
    <location>
        <begin position="7"/>
        <end position="25"/>
    </location>
</feature>
<dbReference type="InterPro" id="IPR025202">
    <property type="entry name" value="PLD-like_dom"/>
</dbReference>
<dbReference type="AlphaFoldDB" id="A0A5A8F1S0"/>
<accession>A0A5A8F1S0</accession>
<evidence type="ECO:0000256" key="13">
    <source>
        <dbReference type="SAM" id="Phobius"/>
    </source>
</evidence>
<dbReference type="SMART" id="SM00155">
    <property type="entry name" value="PLDc"/>
    <property type="match status" value="2"/>
</dbReference>
<proteinExistence type="predicted"/>
<evidence type="ECO:0000313" key="15">
    <source>
        <dbReference type="EMBL" id="KAA0256826.1"/>
    </source>
</evidence>
<dbReference type="PANTHER" id="PTHR21248">
    <property type="entry name" value="CARDIOLIPIN SYNTHASE"/>
    <property type="match status" value="1"/>
</dbReference>
<keyword evidence="11" id="KW-1208">Phospholipid metabolism</keyword>
<comment type="caution">
    <text evidence="15">The sequence shown here is derived from an EMBL/GenBank/DDBJ whole genome shotgun (WGS) entry which is preliminary data.</text>
</comment>
<dbReference type="Proteomes" id="UP000322876">
    <property type="component" value="Unassembled WGS sequence"/>
</dbReference>
<evidence type="ECO:0000256" key="12">
    <source>
        <dbReference type="NCBIfam" id="TIGR04265"/>
    </source>
</evidence>
<evidence type="ECO:0000256" key="8">
    <source>
        <dbReference type="ARBA" id="ARBA00023098"/>
    </source>
</evidence>
<dbReference type="EC" id="2.7.8.-" evidence="12"/>
<evidence type="ECO:0000256" key="10">
    <source>
        <dbReference type="ARBA" id="ARBA00023209"/>
    </source>
</evidence>
<protein>
    <recommendedName>
        <fullName evidence="12">Cardiolipin synthase</fullName>
        <ecNumber evidence="12">2.7.8.-</ecNumber>
    </recommendedName>
</protein>
<evidence type="ECO:0000256" key="7">
    <source>
        <dbReference type="ARBA" id="ARBA00022989"/>
    </source>
</evidence>
<feature type="transmembrane region" description="Helical" evidence="13">
    <location>
        <begin position="37"/>
        <end position="58"/>
    </location>
</feature>
<evidence type="ECO:0000256" key="9">
    <source>
        <dbReference type="ARBA" id="ARBA00023136"/>
    </source>
</evidence>
<dbReference type="RefSeq" id="WP_149267406.1">
    <property type="nucleotide sequence ID" value="NZ_VFJB01000010.1"/>
</dbReference>
<keyword evidence="4" id="KW-0808">Transferase</keyword>
<sequence length="468" mass="54111">MLTILEFIFQYIGLIISFVFALIILSGRREARATLAWLLVVIFFPYIGAIFYIFFGNYRLKRIVERKIRDSKRIHVTQYHSYLPEYEQNKFGKIVEKITGLEPFLCSEMELLPSAIEKYSKLFQDINNAKNYILLEYYVFRQDDVGKFLIKLLTKKAREGVKVFLIYDGIGAIGLTLKKTLNPLIEAGGKCAPFLSPLSFKTFSRVNFRNHRKIAIIDGEVCYTGGINIGNEYVGDLFNEQKWYDAHIRFRGNGVRFVEEIFAEDWYFITNEDITELFDTREIKGGDTTVHIIPSGPDQESPYIYDTLFTVFNQAEQSIEIITPYLVPDAPIMESLKNAAKRGVLVKLILPGKNNHPMVAAAGRSYYEELLAAGVKIYEMKDIMLHAKIIKVDNNWVTVGSANLDIRSFRLNFELNVVIYSSDFSYQATQLFNYYLNMSKEINYEYVINRPYRVRIFEGICRTLSPVL</sequence>
<comment type="subcellular location">
    <subcellularLocation>
        <location evidence="1">Cell membrane</location>
        <topology evidence="1">Multi-pass membrane protein</topology>
    </subcellularLocation>
</comment>
<dbReference type="CDD" id="cd09112">
    <property type="entry name" value="PLDc_CLS_2"/>
    <property type="match status" value="1"/>
</dbReference>
<dbReference type="SUPFAM" id="SSF56024">
    <property type="entry name" value="Phospholipase D/nuclease"/>
    <property type="match status" value="2"/>
</dbReference>
<evidence type="ECO:0000256" key="6">
    <source>
        <dbReference type="ARBA" id="ARBA00022737"/>
    </source>
</evidence>
<name>A0A5A8F1S0_9BACT</name>
<dbReference type="PROSITE" id="PS50035">
    <property type="entry name" value="PLD"/>
    <property type="match status" value="2"/>
</dbReference>